<dbReference type="AlphaFoldDB" id="A0A2G7T6T4"/>
<comment type="similarity">
    <text evidence="2">Belongs to the membrane fusion protein (MFP) (TC 8.A.1) family.</text>
</comment>
<protein>
    <recommendedName>
        <fullName evidence="13">Pyoverdine export ATP-binding/permease protein PvdT</fullName>
    </recommendedName>
</protein>
<accession>A0A2G7T6T4</accession>
<name>A0A2G7T6T4_9FLAO</name>
<dbReference type="GO" id="GO:1990961">
    <property type="term" value="P:xenobiotic detoxification by transmembrane export across the plasma membrane"/>
    <property type="evidence" value="ECO:0007669"/>
    <property type="project" value="InterPro"/>
</dbReference>
<keyword evidence="4" id="KW-1003">Cell membrane</keyword>
<dbReference type="PANTHER" id="PTHR30572:SF14">
    <property type="entry name" value="MACROLIDE EXPORT ATP-BINDING_PERMEASE PROTEIN MACB"/>
    <property type="match status" value="1"/>
</dbReference>
<dbReference type="InterPro" id="IPR058627">
    <property type="entry name" value="MdtA-like_C"/>
</dbReference>
<dbReference type="PROSITE" id="PS00211">
    <property type="entry name" value="ABC_TRANSPORTER_1"/>
    <property type="match status" value="1"/>
</dbReference>
<dbReference type="Pfam" id="PF25967">
    <property type="entry name" value="RND-MFP_C"/>
    <property type="match status" value="1"/>
</dbReference>
<dbReference type="SMART" id="SM00382">
    <property type="entry name" value="AAA"/>
    <property type="match status" value="1"/>
</dbReference>
<comment type="caution">
    <text evidence="17">The sequence shown here is derived from an EMBL/GenBank/DDBJ whole genome shotgun (WGS) entry which is preliminary data.</text>
</comment>
<dbReference type="GO" id="GO:0005886">
    <property type="term" value="C:plasma membrane"/>
    <property type="evidence" value="ECO:0007669"/>
    <property type="project" value="UniProtKB-SubCell"/>
</dbReference>
<evidence type="ECO:0000256" key="14">
    <source>
        <dbReference type="SAM" id="Coils"/>
    </source>
</evidence>
<dbReference type="Pfam" id="PF25876">
    <property type="entry name" value="HH_MFP_RND"/>
    <property type="match status" value="1"/>
</dbReference>
<dbReference type="PANTHER" id="PTHR30572">
    <property type="entry name" value="MEMBRANE COMPONENT OF TRANSPORTER-RELATED"/>
    <property type="match status" value="1"/>
</dbReference>
<dbReference type="GO" id="GO:0019898">
    <property type="term" value="C:extrinsic component of membrane"/>
    <property type="evidence" value="ECO:0007669"/>
    <property type="project" value="InterPro"/>
</dbReference>
<dbReference type="CDD" id="cd03255">
    <property type="entry name" value="ABC_MJ0796_LolCDE_FtsE"/>
    <property type="match status" value="1"/>
</dbReference>
<dbReference type="EMBL" id="PEKC01000039">
    <property type="protein sequence ID" value="PII35624.1"/>
    <property type="molecule type" value="Genomic_DNA"/>
</dbReference>
<keyword evidence="5" id="KW-0997">Cell inner membrane</keyword>
<dbReference type="InterPro" id="IPR006143">
    <property type="entry name" value="RND_pump_MFP"/>
</dbReference>
<dbReference type="Gene3D" id="2.40.30.170">
    <property type="match status" value="1"/>
</dbReference>
<evidence type="ECO:0000256" key="6">
    <source>
        <dbReference type="ARBA" id="ARBA00022692"/>
    </source>
</evidence>
<feature type="transmembrane region" description="Helical" evidence="15">
    <location>
        <begin position="669"/>
        <end position="689"/>
    </location>
</feature>
<evidence type="ECO:0000256" key="10">
    <source>
        <dbReference type="ARBA" id="ARBA00022989"/>
    </source>
</evidence>
<comment type="similarity">
    <text evidence="12">Belongs to the ABC transporter superfamily. Macrolide exporter (TC 3.A.1.122) family.</text>
</comment>
<keyword evidence="8" id="KW-0067">ATP-binding</keyword>
<dbReference type="Pfam" id="PF25917">
    <property type="entry name" value="BSH_RND"/>
    <property type="match status" value="1"/>
</dbReference>
<dbReference type="GO" id="GO:1990195">
    <property type="term" value="C:macrolide transmembrane transporter complex"/>
    <property type="evidence" value="ECO:0007669"/>
    <property type="project" value="InterPro"/>
</dbReference>
<dbReference type="GO" id="GO:0005524">
    <property type="term" value="F:ATP binding"/>
    <property type="evidence" value="ECO:0007669"/>
    <property type="project" value="UniProtKB-KW"/>
</dbReference>
<evidence type="ECO:0000256" key="13">
    <source>
        <dbReference type="ARBA" id="ARBA00041199"/>
    </source>
</evidence>
<dbReference type="Pfam" id="PF12704">
    <property type="entry name" value="MacB_PCD"/>
    <property type="match status" value="1"/>
</dbReference>
<evidence type="ECO:0000256" key="1">
    <source>
        <dbReference type="ARBA" id="ARBA00004429"/>
    </source>
</evidence>
<keyword evidence="10 15" id="KW-1133">Transmembrane helix</keyword>
<comment type="subcellular location">
    <subcellularLocation>
        <location evidence="1">Cell inner membrane</location>
        <topology evidence="1">Multi-pass membrane protein</topology>
    </subcellularLocation>
</comment>
<evidence type="ECO:0000256" key="9">
    <source>
        <dbReference type="ARBA" id="ARBA00022967"/>
    </source>
</evidence>
<dbReference type="InterPro" id="IPR058625">
    <property type="entry name" value="MdtA-like_BSH"/>
</dbReference>
<dbReference type="InterPro" id="IPR017871">
    <property type="entry name" value="ABC_transporter-like_CS"/>
</dbReference>
<dbReference type="InterPro" id="IPR003838">
    <property type="entry name" value="ABC3_permease_C"/>
</dbReference>
<keyword evidence="14" id="KW-0175">Coiled coil</keyword>
<dbReference type="InterPro" id="IPR058624">
    <property type="entry name" value="MdtA-like_HH"/>
</dbReference>
<dbReference type="InterPro" id="IPR025857">
    <property type="entry name" value="MacB_PCD"/>
</dbReference>
<organism evidence="17">
    <name type="scientific">Chryseobacterium sp. B5</name>
    <dbReference type="NCBI Taxonomy" id="2050562"/>
    <lineage>
        <taxon>Bacteria</taxon>
        <taxon>Pseudomonadati</taxon>
        <taxon>Bacteroidota</taxon>
        <taxon>Flavobacteriia</taxon>
        <taxon>Flavobacteriales</taxon>
        <taxon>Weeksellaceae</taxon>
        <taxon>Chryseobacterium group</taxon>
        <taxon>Chryseobacterium</taxon>
    </lineage>
</organism>
<reference evidence="17" key="1">
    <citation type="submission" date="2017-10" db="EMBL/GenBank/DDBJ databases">
        <title>Chryseobacterium sp. B5 is a hydrocarbonoclastic and plant growth promoting bacterium.</title>
        <authorList>
            <person name="Thijs S."/>
            <person name="Gkorezis P."/>
            <person name="Van Hamme J."/>
        </authorList>
    </citation>
    <scope>NUCLEOTIDE SEQUENCE</scope>
    <source>
        <strain evidence="17">B5</strain>
    </source>
</reference>
<sequence>MKFNRKWTIGAVVGACIIAGGTLWKASAKPATRYATAAVTVGNLEQTVLAVGRLHAKELVAVGAQVSGQVKRLHVELGQQVKAGDLIAEVDAQPQRIKLRNAEASVTALHAQLAARRAALVQARLTFQRQQELLQADATSRADHEAAKAALDTAQAEVGALQAQIEQARTQVETERINLGYTRIVAPMDGVIVAVVTKQGQTLNSFQTTPTIVMLAKLDVMTVRAEIAEADVDKIQLGQTAWFTTLGSNRQKHMAKIERIEPAPTSIVNDAGGGASPAAATPAAKAIYYNAQFDVPNPDGKLRPSMTAQVTVRVAQADKAVLVPAAALGSRAEDDSYTVRVRDGEGKVAERKVRIGLRTNAQAQVLSGLEAGEQVVIGEAGPNNAPRRRPHGNVSMDQPLLQMRGLRREFPAGDTTVAVLKDIDLTIEAGEMVAIVGASGSGKSTLMNILGCLDHPTSGSYRIAGRETGELGPDALAALRREHFGFIFQRYHLLADLTAQGNVELPSVYAGTAPTDRHARSAALLERLGLADRMQHRPGQLSGGQQQRVSIARALMNGGAVILADEPTGALDKASGEQVMRILQELHADGHTIILVTHDMAVAAHASRVIEISDGAIIADRRSAPHESKPPLEATAAPRAASWRMFGDRFGEALRMALRAMNAHRLRTFLTMLGIIIGISAVVSVVALGRGAQQQVMNQISELGTNTLDIFPGKDFGDTRAAAIETLVAADAQALAEQPYVDSATPNVSVSVTALYRENAAMAQVTGVGFEHFRVKGLRLASGRFFDQRDVDLHAQVAVIDQKTATALFPGNPSPLGEVVMLGEMPVEIVGVLRPAQNSFGGSTPTFFVPYTAAATRLVGKYHLDSITLRIKDEVPAEIALKAATSLLTERHGTKDFFVWNSDQIRQAITRTSTTLTLLVSAIAMIALLVGGIGVMNIMLVSVTERTREIGVRMAIGARQSDILQQFLIEAVLVCIVGGILGVSLALGLGLAVSLSGSSFQLSFSAASIVLAVACSSLIGITFGFLPARSAARLDPVQALSRD</sequence>
<feature type="transmembrane region" description="Helical" evidence="15">
    <location>
        <begin position="916"/>
        <end position="943"/>
    </location>
</feature>
<keyword evidence="6 15" id="KW-0812">Transmembrane</keyword>
<evidence type="ECO:0000256" key="2">
    <source>
        <dbReference type="ARBA" id="ARBA00009477"/>
    </source>
</evidence>
<feature type="transmembrane region" description="Helical" evidence="15">
    <location>
        <begin position="1004"/>
        <end position="1026"/>
    </location>
</feature>
<keyword evidence="11 15" id="KW-0472">Membrane</keyword>
<keyword evidence="9" id="KW-1278">Translocase</keyword>
<evidence type="ECO:0000256" key="8">
    <source>
        <dbReference type="ARBA" id="ARBA00022840"/>
    </source>
</evidence>
<dbReference type="NCBIfam" id="TIGR01730">
    <property type="entry name" value="RND_mfp"/>
    <property type="match status" value="1"/>
</dbReference>
<dbReference type="Gene3D" id="2.40.50.100">
    <property type="match status" value="1"/>
</dbReference>
<evidence type="ECO:0000256" key="4">
    <source>
        <dbReference type="ARBA" id="ARBA00022475"/>
    </source>
</evidence>
<evidence type="ECO:0000256" key="11">
    <source>
        <dbReference type="ARBA" id="ARBA00023136"/>
    </source>
</evidence>
<evidence type="ECO:0000256" key="15">
    <source>
        <dbReference type="SAM" id="Phobius"/>
    </source>
</evidence>
<dbReference type="InterPro" id="IPR050250">
    <property type="entry name" value="Macrolide_Exporter_MacB"/>
</dbReference>
<feature type="domain" description="ABC transporter" evidence="16">
    <location>
        <begin position="401"/>
        <end position="639"/>
    </location>
</feature>
<keyword evidence="3" id="KW-0813">Transport</keyword>
<dbReference type="InterPro" id="IPR030190">
    <property type="entry name" value="MacA_alpha-hairpin_sf"/>
</dbReference>
<dbReference type="Pfam" id="PF02687">
    <property type="entry name" value="FtsX"/>
    <property type="match status" value="1"/>
</dbReference>
<evidence type="ECO:0000256" key="12">
    <source>
        <dbReference type="ARBA" id="ARBA00038388"/>
    </source>
</evidence>
<dbReference type="GO" id="GO:0016887">
    <property type="term" value="F:ATP hydrolysis activity"/>
    <property type="evidence" value="ECO:0007669"/>
    <property type="project" value="InterPro"/>
</dbReference>
<feature type="transmembrane region" description="Helical" evidence="15">
    <location>
        <begin position="963"/>
        <end position="992"/>
    </location>
</feature>
<dbReference type="Gene3D" id="2.40.420.20">
    <property type="match status" value="1"/>
</dbReference>
<proteinExistence type="inferred from homology"/>
<dbReference type="Pfam" id="PF00005">
    <property type="entry name" value="ABC_tran"/>
    <property type="match status" value="1"/>
</dbReference>
<dbReference type="InterPro" id="IPR003593">
    <property type="entry name" value="AAA+_ATPase"/>
</dbReference>
<evidence type="ECO:0000256" key="3">
    <source>
        <dbReference type="ARBA" id="ARBA00022448"/>
    </source>
</evidence>
<dbReference type="GO" id="GO:0022857">
    <property type="term" value="F:transmembrane transporter activity"/>
    <property type="evidence" value="ECO:0007669"/>
    <property type="project" value="InterPro"/>
</dbReference>
<feature type="coiled-coil region" evidence="14">
    <location>
        <begin position="144"/>
        <end position="178"/>
    </location>
</feature>
<evidence type="ECO:0000259" key="16">
    <source>
        <dbReference type="PROSITE" id="PS50893"/>
    </source>
</evidence>
<evidence type="ECO:0000313" key="17">
    <source>
        <dbReference type="EMBL" id="PII35624.1"/>
    </source>
</evidence>
<dbReference type="FunFam" id="3.40.50.300:FF:000032">
    <property type="entry name" value="Export ABC transporter ATP-binding protein"/>
    <property type="match status" value="1"/>
</dbReference>
<dbReference type="Gene3D" id="3.40.50.300">
    <property type="entry name" value="P-loop containing nucleotide triphosphate hydrolases"/>
    <property type="match status" value="1"/>
</dbReference>
<evidence type="ECO:0000256" key="7">
    <source>
        <dbReference type="ARBA" id="ARBA00022741"/>
    </source>
</evidence>
<dbReference type="Gene3D" id="6.10.140.1990">
    <property type="match status" value="1"/>
</dbReference>
<dbReference type="InterPro" id="IPR003439">
    <property type="entry name" value="ABC_transporter-like_ATP-bd"/>
</dbReference>
<dbReference type="InterPro" id="IPR017911">
    <property type="entry name" value="MacB-like_ATP-bd"/>
</dbReference>
<dbReference type="PROSITE" id="PS50893">
    <property type="entry name" value="ABC_TRANSPORTER_2"/>
    <property type="match status" value="1"/>
</dbReference>
<evidence type="ECO:0000256" key="5">
    <source>
        <dbReference type="ARBA" id="ARBA00022519"/>
    </source>
</evidence>
<dbReference type="SUPFAM" id="SSF52540">
    <property type="entry name" value="P-loop containing nucleoside triphosphate hydrolases"/>
    <property type="match status" value="1"/>
</dbReference>
<dbReference type="InterPro" id="IPR027417">
    <property type="entry name" value="P-loop_NTPase"/>
</dbReference>
<gene>
    <name evidence="17" type="ORF">CTI11_12560</name>
</gene>
<keyword evidence="7" id="KW-0547">Nucleotide-binding</keyword>
<dbReference type="SUPFAM" id="SSF111369">
    <property type="entry name" value="HlyD-like secretion proteins"/>
    <property type="match status" value="1"/>
</dbReference>